<dbReference type="InterPro" id="IPR017871">
    <property type="entry name" value="ABC_transporter-like_CS"/>
</dbReference>
<dbReference type="CDD" id="cd18596">
    <property type="entry name" value="ABC_6TM_VMR1_D1_like"/>
    <property type="match status" value="1"/>
</dbReference>
<accession>A0A2G5BA65</accession>
<dbReference type="InterPro" id="IPR027417">
    <property type="entry name" value="P-loop_NTPase"/>
</dbReference>
<evidence type="ECO:0000256" key="9">
    <source>
        <dbReference type="SAM" id="Phobius"/>
    </source>
</evidence>
<dbReference type="GO" id="GO:0016020">
    <property type="term" value="C:membrane"/>
    <property type="evidence" value="ECO:0007669"/>
    <property type="project" value="UniProtKB-SubCell"/>
</dbReference>
<keyword evidence="2" id="KW-0813">Transport</keyword>
<organism evidence="12 13">
    <name type="scientific">Coemansia reversa (strain ATCC 12441 / NRRL 1564)</name>
    <dbReference type="NCBI Taxonomy" id="763665"/>
    <lineage>
        <taxon>Eukaryota</taxon>
        <taxon>Fungi</taxon>
        <taxon>Fungi incertae sedis</taxon>
        <taxon>Zoopagomycota</taxon>
        <taxon>Kickxellomycotina</taxon>
        <taxon>Kickxellomycetes</taxon>
        <taxon>Kickxellales</taxon>
        <taxon>Kickxellaceae</taxon>
        <taxon>Coemansia</taxon>
    </lineage>
</organism>
<feature type="transmembrane region" description="Helical" evidence="9">
    <location>
        <begin position="676"/>
        <end position="696"/>
    </location>
</feature>
<dbReference type="InterPro" id="IPR003593">
    <property type="entry name" value="AAA+_ATPase"/>
</dbReference>
<evidence type="ECO:0000256" key="1">
    <source>
        <dbReference type="ARBA" id="ARBA00004141"/>
    </source>
</evidence>
<keyword evidence="13" id="KW-1185">Reference proteome</keyword>
<feature type="domain" description="ABC transmembrane type-1" evidence="11">
    <location>
        <begin position="51"/>
        <end position="338"/>
    </location>
</feature>
<keyword evidence="3 9" id="KW-0812">Transmembrane</keyword>
<dbReference type="Gene3D" id="3.40.50.300">
    <property type="entry name" value="P-loop containing nucleotide triphosphate hydrolases"/>
    <property type="match status" value="2"/>
</dbReference>
<feature type="transmembrane region" description="Helical" evidence="9">
    <location>
        <begin position="810"/>
        <end position="841"/>
    </location>
</feature>
<evidence type="ECO:0000259" key="11">
    <source>
        <dbReference type="PROSITE" id="PS50929"/>
    </source>
</evidence>
<dbReference type="SUPFAM" id="SSF52540">
    <property type="entry name" value="P-loop containing nucleoside triphosphate hydrolases"/>
    <property type="match status" value="2"/>
</dbReference>
<name>A0A2G5BA65_COERN</name>
<dbReference type="AlphaFoldDB" id="A0A2G5BA65"/>
<dbReference type="InterPro" id="IPR050173">
    <property type="entry name" value="ABC_transporter_C-like"/>
</dbReference>
<feature type="domain" description="ABC transporter" evidence="10">
    <location>
        <begin position="371"/>
        <end position="624"/>
    </location>
</feature>
<proteinExistence type="predicted"/>
<evidence type="ECO:0000256" key="8">
    <source>
        <dbReference type="ARBA" id="ARBA00023136"/>
    </source>
</evidence>
<dbReference type="SUPFAM" id="SSF90123">
    <property type="entry name" value="ABC transporter transmembrane region"/>
    <property type="match status" value="2"/>
</dbReference>
<dbReference type="FunFam" id="3.40.50.300:FF:000838">
    <property type="entry name" value="ABC multidrug transporter (Eurofung)"/>
    <property type="match status" value="1"/>
</dbReference>
<dbReference type="InterPro" id="IPR003439">
    <property type="entry name" value="ABC_transporter-like_ATP-bd"/>
</dbReference>
<protein>
    <submittedName>
        <fullName evidence="12">P-loop containing nucleoside triphosphate hydrolase protein</fullName>
    </submittedName>
</protein>
<keyword evidence="5" id="KW-0547">Nucleotide-binding</keyword>
<keyword evidence="4" id="KW-0677">Repeat</keyword>
<keyword evidence="12" id="KW-0378">Hydrolase</keyword>
<dbReference type="PROSITE" id="PS50929">
    <property type="entry name" value="ABC_TM1F"/>
    <property type="match status" value="2"/>
</dbReference>
<dbReference type="PANTHER" id="PTHR24223:SF356">
    <property type="entry name" value="ATP-BINDING CASSETTE TRANSPORTER ABC4"/>
    <property type="match status" value="1"/>
</dbReference>
<dbReference type="GO" id="GO:0005524">
    <property type="term" value="F:ATP binding"/>
    <property type="evidence" value="ECO:0007669"/>
    <property type="project" value="UniProtKB-KW"/>
</dbReference>
<dbReference type="Gene3D" id="1.20.1560.10">
    <property type="entry name" value="ABC transporter type 1, transmembrane domain"/>
    <property type="match status" value="2"/>
</dbReference>
<feature type="transmembrane region" description="Helical" evidence="9">
    <location>
        <begin position="913"/>
        <end position="931"/>
    </location>
</feature>
<dbReference type="FunFam" id="1.20.1560.10:FF:000013">
    <property type="entry name" value="ABC transporter C family member 2"/>
    <property type="match status" value="1"/>
</dbReference>
<dbReference type="SMART" id="SM00382">
    <property type="entry name" value="AAA"/>
    <property type="match status" value="2"/>
</dbReference>
<feature type="transmembrane region" description="Helical" evidence="9">
    <location>
        <begin position="198"/>
        <end position="217"/>
    </location>
</feature>
<feature type="transmembrane region" description="Helical" evidence="9">
    <location>
        <begin position="281"/>
        <end position="301"/>
    </location>
</feature>
<comment type="subcellular location">
    <subcellularLocation>
        <location evidence="1">Membrane</location>
        <topology evidence="1">Multi-pass membrane protein</topology>
    </subcellularLocation>
</comment>
<evidence type="ECO:0000256" key="3">
    <source>
        <dbReference type="ARBA" id="ARBA00022692"/>
    </source>
</evidence>
<gene>
    <name evidence="12" type="ORF">COEREDRAFT_74174</name>
</gene>
<dbReference type="CDD" id="cd03244">
    <property type="entry name" value="ABCC_MRP_domain2"/>
    <property type="match status" value="1"/>
</dbReference>
<feature type="transmembrane region" description="Helical" evidence="9">
    <location>
        <begin position="728"/>
        <end position="750"/>
    </location>
</feature>
<sequence>MEDLYETPYKYSLGASWRRYYSSARRRDSLMRRIITTFKYEILAQVILNPLNVVLDYMQPVLIQQLLRFITNYSSNPLIGLRYGFFLAIAMLFFSLASTAIQQQQDWGARTLLMHIRNTLVGLLTQKTLRRRTKGAAVAKDPTSEYGQSDESEGRAYNVLSTDIQRMASLIKLLRASMLMPIQLLIGAYYMYNLLGTAGVLGTMVLMLAVFMTRTLIFRAKCIEVVLGKLNDRRLTVINEVVRGIVSVKLFGWGSRFVRIIGCRRKEQLVWLWKRAKVRSLINLCTLGSLPFVSFATFVVYSKRHTLDAESIFTAIAVFKIIQRSVESMPLLIADSTAFYVSFRRIETYLDQQEVQPLDERVARNAAQDVVGFENATLLWDASTYTDEAVDDETFKLRNLDVWFPRGGLTLIGGSTGSGKSSLLAALVGEMELINGCVRVPVSASTDEQPLGSLSSAVINDIAYVPQEPWLRNATIRDNILFGEPYNHERYENVLHMCALLADLHIFAAGDMAEVGERGITLSGGQRQRISLARAIYSQRKILLIDDCLSAVDAQTARHILHKCLLSADELMNGRTCLLVTHHMAICLPHCDFVVLMQGGRIAFQGTSTDHIPSSGVDVDGDTDLIYSNLGSRYNSYVSITSDTENSNGKLIQEEVRNHGLIKLETWKTYFAPCGGLKFVLACLGCIGTTQFLAMYKDYYLAKRLGSKDITSTNHLLSEPPTSVMSWLIVYLSFGMLSAIISSLALLLTYSGSLKASATLHDDLISSIVSAMPRFLDTTPIGRIMARFSRDMQAVDDDIMVGLNNIMRPLISLIITLITISSVVPLFAVVGLIVLALYAHFTWQFIKALRNSKRLESTTFAPIISLYSEMIPGGDSIRAFAMESAYMREMEKRYSSYLSAEFSRRSMTRWMRIRIGIVSSFVTFITAWFILANIDTISSGLAGFILIYTVNFWTESIVIVRKYGDLELSLNSVERIHQYLDIDHEAPAEMPADDALAAGWPNTGKLNVRELVAGYTEHTPVLNKLSFAVGHGKRVGVVGRTGAGKSSLSLALLRMIEASNGSVELDGVDIAGVGLERLRQSITIIPQNPVLFNGTVRLNLDPFGKYSDPLLIDALQRTLLLKGSPANERTTVAAFESLDDIIADGGQNLSLGQRQLMALARALVRRSRLVIMDEATASVDFETDKSIQRTIRGIEFSDSTLLCIAHRLRTIIDYDYILVLDEGKVVEFDTPACLIKKKDGYFYRLCKNSNEFEMLQELACGSNQE</sequence>
<evidence type="ECO:0000313" key="12">
    <source>
        <dbReference type="EMBL" id="PIA15905.1"/>
    </source>
</evidence>
<dbReference type="GO" id="GO:0016887">
    <property type="term" value="F:ATP hydrolysis activity"/>
    <property type="evidence" value="ECO:0007669"/>
    <property type="project" value="InterPro"/>
</dbReference>
<dbReference type="Proteomes" id="UP000242474">
    <property type="component" value="Unassembled WGS sequence"/>
</dbReference>
<feature type="domain" description="ABC transporter" evidence="10">
    <location>
        <begin position="1006"/>
        <end position="1247"/>
    </location>
</feature>
<keyword evidence="8 9" id="KW-0472">Membrane</keyword>
<evidence type="ECO:0000256" key="6">
    <source>
        <dbReference type="ARBA" id="ARBA00022840"/>
    </source>
</evidence>
<dbReference type="EMBL" id="KZ303503">
    <property type="protein sequence ID" value="PIA15905.1"/>
    <property type="molecule type" value="Genomic_DNA"/>
</dbReference>
<dbReference type="GO" id="GO:0140359">
    <property type="term" value="F:ABC-type transporter activity"/>
    <property type="evidence" value="ECO:0007669"/>
    <property type="project" value="InterPro"/>
</dbReference>
<feature type="transmembrane region" description="Helical" evidence="9">
    <location>
        <begin position="83"/>
        <end position="101"/>
    </location>
</feature>
<evidence type="ECO:0000256" key="2">
    <source>
        <dbReference type="ARBA" id="ARBA00022448"/>
    </source>
</evidence>
<evidence type="ECO:0000256" key="5">
    <source>
        <dbReference type="ARBA" id="ARBA00022741"/>
    </source>
</evidence>
<dbReference type="CDD" id="cd03250">
    <property type="entry name" value="ABCC_MRP_domain1"/>
    <property type="match status" value="1"/>
</dbReference>
<evidence type="ECO:0000313" key="13">
    <source>
        <dbReference type="Proteomes" id="UP000242474"/>
    </source>
</evidence>
<evidence type="ECO:0000259" key="10">
    <source>
        <dbReference type="PROSITE" id="PS50893"/>
    </source>
</evidence>
<reference evidence="12 13" key="1">
    <citation type="journal article" date="2015" name="Genome Biol. Evol.">
        <title>Phylogenomic analyses indicate that early fungi evolved digesting cell walls of algal ancestors of land plants.</title>
        <authorList>
            <person name="Chang Y."/>
            <person name="Wang S."/>
            <person name="Sekimoto S."/>
            <person name="Aerts A.L."/>
            <person name="Choi C."/>
            <person name="Clum A."/>
            <person name="LaButti K.M."/>
            <person name="Lindquist E.A."/>
            <person name="Yee Ngan C."/>
            <person name="Ohm R.A."/>
            <person name="Salamov A.A."/>
            <person name="Grigoriev I.V."/>
            <person name="Spatafora J.W."/>
            <person name="Berbee M.L."/>
        </authorList>
    </citation>
    <scope>NUCLEOTIDE SEQUENCE [LARGE SCALE GENOMIC DNA]</scope>
    <source>
        <strain evidence="12 13">NRRL 1564</strain>
    </source>
</reference>
<dbReference type="OrthoDB" id="6500128at2759"/>
<feature type="domain" description="ABC transmembrane type-1" evidence="11">
    <location>
        <begin position="713"/>
        <end position="968"/>
    </location>
</feature>
<dbReference type="STRING" id="763665.A0A2G5BA65"/>
<dbReference type="Pfam" id="PF00664">
    <property type="entry name" value="ABC_membrane"/>
    <property type="match status" value="2"/>
</dbReference>
<evidence type="ECO:0000256" key="4">
    <source>
        <dbReference type="ARBA" id="ARBA00022737"/>
    </source>
</evidence>
<dbReference type="PANTHER" id="PTHR24223">
    <property type="entry name" value="ATP-BINDING CASSETTE SUB-FAMILY C"/>
    <property type="match status" value="1"/>
</dbReference>
<dbReference type="CDD" id="cd18604">
    <property type="entry name" value="ABC_6TM_VMR1_D2_like"/>
    <property type="match status" value="1"/>
</dbReference>
<keyword evidence="6" id="KW-0067">ATP-binding</keyword>
<evidence type="ECO:0000256" key="7">
    <source>
        <dbReference type="ARBA" id="ARBA00022989"/>
    </source>
</evidence>
<dbReference type="PROSITE" id="PS50893">
    <property type="entry name" value="ABC_TRANSPORTER_2"/>
    <property type="match status" value="2"/>
</dbReference>
<dbReference type="InterPro" id="IPR011527">
    <property type="entry name" value="ABC1_TM_dom"/>
</dbReference>
<keyword evidence="7 9" id="KW-1133">Transmembrane helix</keyword>
<dbReference type="InterPro" id="IPR036640">
    <property type="entry name" value="ABC1_TM_sf"/>
</dbReference>
<dbReference type="Pfam" id="PF00005">
    <property type="entry name" value="ABC_tran"/>
    <property type="match status" value="2"/>
</dbReference>
<dbReference type="PROSITE" id="PS00211">
    <property type="entry name" value="ABC_TRANSPORTER_1"/>
    <property type="match status" value="2"/>
</dbReference>